<feature type="compositionally biased region" description="Basic and acidic residues" evidence="5">
    <location>
        <begin position="84"/>
        <end position="96"/>
    </location>
</feature>
<gene>
    <name evidence="8" type="primary">GP72</name>
</gene>
<keyword evidence="2" id="KW-0378">Hydrolase</keyword>
<dbReference type="SUPFAM" id="SSF51283">
    <property type="entry name" value="dUTPase-like"/>
    <property type="match status" value="2"/>
</dbReference>
<protein>
    <submittedName>
        <fullName evidence="7 8">GP72</fullName>
    </submittedName>
</protein>
<dbReference type="Gene3D" id="2.70.40.10">
    <property type="match status" value="2"/>
</dbReference>
<evidence type="ECO:0000256" key="2">
    <source>
        <dbReference type="ARBA" id="ARBA00022801"/>
    </source>
</evidence>
<feature type="region of interest" description="Disordered" evidence="5">
    <location>
        <begin position="1"/>
        <end position="29"/>
    </location>
</feature>
<feature type="domain" description="dUTPase-like" evidence="6">
    <location>
        <begin position="253"/>
        <end position="336"/>
    </location>
</feature>
<evidence type="ECO:0000313" key="7">
    <source>
        <dbReference type="EMBL" id="AGE11541.1"/>
    </source>
</evidence>
<name>B7TPX9_GPCMV</name>
<dbReference type="GO" id="GO:0046872">
    <property type="term" value="F:metal ion binding"/>
    <property type="evidence" value="ECO:0007669"/>
    <property type="project" value="UniProtKB-KW"/>
</dbReference>
<dbReference type="InterPro" id="IPR034745">
    <property type="entry name" value="HSV_DUT"/>
</dbReference>
<dbReference type="Proteomes" id="UP000132784">
    <property type="component" value="Segment"/>
</dbReference>
<dbReference type="HAMAP" id="MF_04031">
    <property type="entry name" value="HSV_DUT"/>
    <property type="match status" value="1"/>
</dbReference>
<evidence type="ECO:0000256" key="1">
    <source>
        <dbReference type="ARBA" id="ARBA00022723"/>
    </source>
</evidence>
<accession>B7TPX9</accession>
<dbReference type="RefSeq" id="YP_007417837.1">
    <property type="nucleotide sequence ID" value="NC_020231.1"/>
</dbReference>
<dbReference type="KEGG" id="vg:14536664"/>
<evidence type="ECO:0000256" key="5">
    <source>
        <dbReference type="SAM" id="MobiDB-lite"/>
    </source>
</evidence>
<evidence type="ECO:0000313" key="9">
    <source>
        <dbReference type="Proteomes" id="UP000102041"/>
    </source>
</evidence>
<reference evidence="7 10" key="2">
    <citation type="journal article" date="2013" name="Genome Announc.">
        <title>Complete genome sequence of pathogenic Guinea pig cytomegalovirus from salivary gland homogenates of infected animals.</title>
        <authorList>
            <person name="Yang D."/>
            <person name="Tamburro K."/>
            <person name="Dittmer D."/>
            <person name="Cui X."/>
            <person name="McVoy M.A."/>
            <person name="Hernandez-Alvarado N."/>
            <person name="Schleiss M.R."/>
        </authorList>
    </citation>
    <scope>NUCLEOTIDE SEQUENCE [LARGE SCALE GENOMIC DNA]</scope>
    <source>
        <strain evidence="7">21222</strain>
    </source>
</reference>
<evidence type="ECO:0000256" key="4">
    <source>
        <dbReference type="ARBA" id="ARBA00023080"/>
    </source>
</evidence>
<dbReference type="Pfam" id="PF00692">
    <property type="entry name" value="dUTPase"/>
    <property type="match status" value="1"/>
</dbReference>
<evidence type="ECO:0000259" key="6">
    <source>
        <dbReference type="Pfam" id="PF00692"/>
    </source>
</evidence>
<dbReference type="GO" id="GO:0046080">
    <property type="term" value="P:dUTP metabolic process"/>
    <property type="evidence" value="ECO:0007669"/>
    <property type="project" value="InterPro"/>
</dbReference>
<organismHost>
    <name type="scientific">Cavia porcellus</name>
    <name type="common">Guinea pig</name>
    <dbReference type="NCBI Taxonomy" id="10141"/>
</organismHost>
<organism evidence="8 9">
    <name type="scientific">Guinea pig cytomegalovirus (strain 22122)</name>
    <name type="common">GPCMV</name>
    <dbReference type="NCBI Taxonomy" id="103920"/>
    <lineage>
        <taxon>Viruses</taxon>
        <taxon>Duplodnaviria</taxon>
        <taxon>Heunggongvirae</taxon>
        <taxon>Peploviricota</taxon>
        <taxon>Herviviricetes</taxon>
        <taxon>Herpesvirales</taxon>
        <taxon>Orthoherpesviridae</taxon>
        <taxon>Betaherpesvirinae</taxon>
        <taxon>Quwivirus</taxon>
        <taxon>Quwivirus caviidbeta2</taxon>
    </lineage>
</organism>
<dbReference type="Proteomes" id="UP000102041">
    <property type="component" value="Segment"/>
</dbReference>
<dbReference type="OrthoDB" id="5564at10239"/>
<feature type="region of interest" description="Disordered" evidence="5">
    <location>
        <begin position="71"/>
        <end position="123"/>
    </location>
</feature>
<dbReference type="GO" id="GO:0004170">
    <property type="term" value="F:dUTP diphosphatase activity"/>
    <property type="evidence" value="ECO:0007669"/>
    <property type="project" value="InterPro"/>
</dbReference>
<reference evidence="8 9" key="1">
    <citation type="journal article" date="2011" name="J. Gen. Virol.">
        <title>Re-evaluation of the genome sequence of guinea pig cytomegalovirus.</title>
        <authorList>
            <person name="Kanai K."/>
            <person name="Yamada S."/>
            <person name="Yamamoto Y."/>
            <person name="Fukui Y."/>
            <person name="Kurane I."/>
            <person name="Inoue N."/>
        </authorList>
    </citation>
    <scope>NUCLEOTIDE SEQUENCE [LARGE SCALE GENOMIC DNA]</scope>
    <source>
        <strain evidence="8">22122</strain>
    </source>
</reference>
<keyword evidence="3" id="KW-0460">Magnesium</keyword>
<keyword evidence="1" id="KW-0479">Metal-binding</keyword>
<dbReference type="GeneID" id="14536664"/>
<sequence length="357" mass="39424">MPRHPKKQRIDAGSRNATGRPDCAATSRKSEMDAVLGVLLPEQFIDSHGPPLRCLPRSRFLNRMFPEDVSDARDATKTGLAPPHPDDETTDSRRDGPGTPSLITRPPDATEKSSRSLELSQPIPRISLKTTGTNFRMSQLDKSMAIFTNRAIIWLSAGATHVIRVNGMLEIPKGCFGIIMYRNSCPSFFSPTEIVEPGQRAFEVQISNISSILSQALAPGSIEGTILIFRYFVPEPWEVINMTPPHEGFHHFIRTRETLRIKPYRILTVVPEAAHVCAPQHSAIIIGTRHLNRSGVVVCPTIWHAGTMPVVTIHNVTAYTVRLQAHSPIARVVFTSDENVCMASTMLQGRSVPQSAT</sequence>
<evidence type="ECO:0000313" key="10">
    <source>
        <dbReference type="Proteomes" id="UP000132784"/>
    </source>
</evidence>
<keyword evidence="4" id="KW-0546">Nucleotide metabolism</keyword>
<evidence type="ECO:0000313" key="8">
    <source>
        <dbReference type="EMBL" id="BAJ78530.1"/>
    </source>
</evidence>
<evidence type="ECO:0000256" key="3">
    <source>
        <dbReference type="ARBA" id="ARBA00022842"/>
    </source>
</evidence>
<dbReference type="InterPro" id="IPR029054">
    <property type="entry name" value="dUTPase-like"/>
</dbReference>
<proteinExistence type="inferred from homology"/>
<dbReference type="InterPro" id="IPR036157">
    <property type="entry name" value="dUTPase-like_sf"/>
</dbReference>
<dbReference type="EMBL" id="KC503762">
    <property type="protein sequence ID" value="AGE11541.1"/>
    <property type="molecule type" value="Genomic_DNA"/>
</dbReference>
<keyword evidence="10" id="KW-1185">Reference proteome</keyword>
<dbReference type="EMBL" id="AB592928">
    <property type="protein sequence ID" value="BAJ78530.1"/>
    <property type="molecule type" value="Genomic_DNA"/>
</dbReference>